<geneLocation type="plasmid" evidence="2 3">
    <name>pSAM1</name>
</geneLocation>
<accession>A0A0K2B6S6</accession>
<proteinExistence type="predicted"/>
<dbReference type="AlphaFoldDB" id="A0A0K2B6S6"/>
<dbReference type="RefSeq" id="WP_053143312.1">
    <property type="nucleotide sequence ID" value="NZ_CP012383.1"/>
</dbReference>
<feature type="region of interest" description="Disordered" evidence="1">
    <location>
        <begin position="25"/>
        <end position="48"/>
    </location>
</feature>
<name>A0A0K2B6S6_STRA7</name>
<sequence length="117" mass="12504">MSAEPAHTGPDPGDGCTATVFAFRRPRRTRRHQEAAMPEPSGDLTPQQRLAATIEKAFADHRRTLTDEDTAEAFLISLSLMRRTLDGALAQGLIDKPAHADLVGMLDGMAAAPGLLA</sequence>
<reference evidence="3" key="1">
    <citation type="journal article" date="2015" name="J. Biotechnol.">
        <title>Complete genome sequence of Streptomyces ambofaciens ATCC 23877, the spiramycin producer.</title>
        <authorList>
            <person name="Thibessard A."/>
            <person name="Haas D."/>
            <person name="Gerbaud C."/>
            <person name="Aigle B."/>
            <person name="Lautru S."/>
            <person name="Pernodet J.L."/>
            <person name="Leblond P."/>
        </authorList>
    </citation>
    <scope>NUCLEOTIDE SEQUENCE [LARGE SCALE GENOMIC DNA]</scope>
    <source>
        <strain evidence="3">ATCC 23877 / 3486 / DSM 40053 / JCM 4204 / NBRC 12836 / NRRL B-2516</strain>
        <plasmid evidence="3">pSAM1</plasmid>
    </source>
</reference>
<organism evidence="2 3">
    <name type="scientific">Streptomyces ambofaciens (strain ATCC 23877 / 3486 / DSM 40053 / JCM 4204 / NBRC 12836 / NRRL B-2516)</name>
    <dbReference type="NCBI Taxonomy" id="278992"/>
    <lineage>
        <taxon>Bacteria</taxon>
        <taxon>Bacillati</taxon>
        <taxon>Actinomycetota</taxon>
        <taxon>Actinomycetes</taxon>
        <taxon>Kitasatosporales</taxon>
        <taxon>Streptomycetaceae</taxon>
        <taxon>Streptomyces</taxon>
    </lineage>
</organism>
<gene>
    <name evidence="2" type="ORF">SAM23877_p068</name>
</gene>
<keyword evidence="2" id="KW-0614">Plasmid</keyword>
<dbReference type="Proteomes" id="UP000061018">
    <property type="component" value="Plasmid pSAM1"/>
</dbReference>
<dbReference type="EMBL" id="CP012383">
    <property type="protein sequence ID" value="AKZ60777.1"/>
    <property type="molecule type" value="Genomic_DNA"/>
</dbReference>
<evidence type="ECO:0000313" key="3">
    <source>
        <dbReference type="Proteomes" id="UP000061018"/>
    </source>
</evidence>
<protein>
    <submittedName>
        <fullName evidence="2">Uncharacterized protein</fullName>
    </submittedName>
</protein>
<evidence type="ECO:0000256" key="1">
    <source>
        <dbReference type="SAM" id="MobiDB-lite"/>
    </source>
</evidence>
<dbReference type="KEGG" id="samb:SAM23877_p068"/>
<evidence type="ECO:0000313" key="2">
    <source>
        <dbReference type="EMBL" id="AKZ60777.1"/>
    </source>
</evidence>